<accession>M7SCU7</accession>
<dbReference type="Pfam" id="PF00135">
    <property type="entry name" value="COesterase"/>
    <property type="match status" value="1"/>
</dbReference>
<dbReference type="SUPFAM" id="SSF53474">
    <property type="entry name" value="alpha/beta-Hydrolases"/>
    <property type="match status" value="1"/>
</dbReference>
<dbReference type="Proteomes" id="UP000012174">
    <property type="component" value="Unassembled WGS sequence"/>
</dbReference>
<dbReference type="InterPro" id="IPR002018">
    <property type="entry name" value="CarbesteraseB"/>
</dbReference>
<dbReference type="GO" id="GO:0004104">
    <property type="term" value="F:cholinesterase activity"/>
    <property type="evidence" value="ECO:0007669"/>
    <property type="project" value="InterPro"/>
</dbReference>
<proteinExistence type="inferred from homology"/>
<dbReference type="OMA" id="FRYMADW"/>
<sequence length="383" mass="41541">MVWIHGGRFSTGSSHTPFYEGSRLAEAEDVVVVTFNFRMNIFGFPGSPETVQNLGFLDQHLAVTWVAENIAPFGGDPDKITILGQSSGAVAVGNWAFAFQENPIAAGLVSHSGNEFSFPLNSLELATKNWYNVTGTLGCGSTGNTLACMRSPNITFQSILDAMKLVPIPPQSTPTRSQSPFQATIDNVTVFSEQEYASRLKSGKLARISYLEVVDDYEAGFYKISTLSQGNSLPESEWARFQLESFTCPTAADASARSRLDIPTYRARYMADWENLRLYGPPSSGAYHGVDINMVLGNSEAVSGVAPNTEEEELTRVMQHAWAAFAADPAHGLAALGWPRYNAEGDSLILLGMNTTSSVNFVAPEMFDEPCGGLNLSFWVPSS</sequence>
<dbReference type="Gene3D" id="3.40.50.1820">
    <property type="entry name" value="alpha/beta hydrolase"/>
    <property type="match status" value="2"/>
</dbReference>
<evidence type="ECO:0000256" key="3">
    <source>
        <dbReference type="ARBA" id="ARBA00023157"/>
    </source>
</evidence>
<evidence type="ECO:0000256" key="4">
    <source>
        <dbReference type="RuleBase" id="RU361235"/>
    </source>
</evidence>
<organism evidence="6 7">
    <name type="scientific">Eutypa lata (strain UCR-EL1)</name>
    <name type="common">Grapevine dieback disease fungus</name>
    <name type="synonym">Eutypa armeniacae</name>
    <dbReference type="NCBI Taxonomy" id="1287681"/>
    <lineage>
        <taxon>Eukaryota</taxon>
        <taxon>Fungi</taxon>
        <taxon>Dikarya</taxon>
        <taxon>Ascomycota</taxon>
        <taxon>Pezizomycotina</taxon>
        <taxon>Sordariomycetes</taxon>
        <taxon>Xylariomycetidae</taxon>
        <taxon>Xylariales</taxon>
        <taxon>Diatrypaceae</taxon>
        <taxon>Eutypa</taxon>
    </lineage>
</organism>
<dbReference type="PRINTS" id="PR00878">
    <property type="entry name" value="CHOLNESTRASE"/>
</dbReference>
<reference evidence="7" key="1">
    <citation type="journal article" date="2013" name="Genome Announc.">
        <title>Draft genome sequence of the grapevine dieback fungus Eutypa lata UCR-EL1.</title>
        <authorList>
            <person name="Blanco-Ulate B."/>
            <person name="Rolshausen P.E."/>
            <person name="Cantu D."/>
        </authorList>
    </citation>
    <scope>NUCLEOTIDE SEQUENCE [LARGE SCALE GENOMIC DNA]</scope>
    <source>
        <strain evidence="7">UCR-EL1</strain>
    </source>
</reference>
<dbReference type="PROSITE" id="PS00122">
    <property type="entry name" value="CARBOXYLESTERASE_B_1"/>
    <property type="match status" value="1"/>
</dbReference>
<comment type="similarity">
    <text evidence="1 4">Belongs to the type-B carboxylesterase/lipase family.</text>
</comment>
<evidence type="ECO:0000313" key="6">
    <source>
        <dbReference type="EMBL" id="EMR64034.1"/>
    </source>
</evidence>
<name>M7SCU7_EUTLA</name>
<dbReference type="InterPro" id="IPR000997">
    <property type="entry name" value="Cholinesterase"/>
</dbReference>
<dbReference type="PANTHER" id="PTHR43918:SF4">
    <property type="entry name" value="CARBOXYLIC ESTER HYDROLASE"/>
    <property type="match status" value="1"/>
</dbReference>
<dbReference type="HOGENOM" id="CLU_006586_15_2_1"/>
<evidence type="ECO:0000313" key="7">
    <source>
        <dbReference type="Proteomes" id="UP000012174"/>
    </source>
</evidence>
<protein>
    <recommendedName>
        <fullName evidence="4">Carboxylic ester hydrolase</fullName>
        <ecNumber evidence="4">3.1.1.-</ecNumber>
    </recommendedName>
</protein>
<evidence type="ECO:0000256" key="1">
    <source>
        <dbReference type="ARBA" id="ARBA00005964"/>
    </source>
</evidence>
<dbReference type="EC" id="3.1.1.-" evidence="4"/>
<keyword evidence="2 4" id="KW-0378">Hydrolase</keyword>
<dbReference type="STRING" id="1287681.M7SCU7"/>
<dbReference type="KEGG" id="ela:UCREL1_8995"/>
<dbReference type="eggNOG" id="KOG1516">
    <property type="taxonomic scope" value="Eukaryota"/>
</dbReference>
<dbReference type="EMBL" id="KB707126">
    <property type="protein sequence ID" value="EMR64034.1"/>
    <property type="molecule type" value="Genomic_DNA"/>
</dbReference>
<dbReference type="PANTHER" id="PTHR43918">
    <property type="entry name" value="ACETYLCHOLINESTERASE"/>
    <property type="match status" value="1"/>
</dbReference>
<keyword evidence="3" id="KW-1015">Disulfide bond</keyword>
<dbReference type="InterPro" id="IPR050654">
    <property type="entry name" value="AChE-related_enzymes"/>
</dbReference>
<keyword evidence="7" id="KW-1185">Reference proteome</keyword>
<evidence type="ECO:0000259" key="5">
    <source>
        <dbReference type="Pfam" id="PF00135"/>
    </source>
</evidence>
<evidence type="ECO:0000256" key="2">
    <source>
        <dbReference type="ARBA" id="ARBA00022801"/>
    </source>
</evidence>
<dbReference type="InterPro" id="IPR019826">
    <property type="entry name" value="Carboxylesterase_B_AS"/>
</dbReference>
<dbReference type="InterPro" id="IPR029058">
    <property type="entry name" value="AB_hydrolase_fold"/>
</dbReference>
<gene>
    <name evidence="6" type="ORF">UCREL1_8995</name>
</gene>
<dbReference type="OrthoDB" id="408631at2759"/>
<dbReference type="AlphaFoldDB" id="M7SCU7"/>
<feature type="domain" description="Carboxylesterase type B" evidence="5">
    <location>
        <begin position="1"/>
        <end position="225"/>
    </location>
</feature>